<dbReference type="SUPFAM" id="SSF51182">
    <property type="entry name" value="RmlC-like cupins"/>
    <property type="match status" value="1"/>
</dbReference>
<dbReference type="InterPro" id="IPR011051">
    <property type="entry name" value="RmlC_Cupin_sf"/>
</dbReference>
<organism evidence="1 2">
    <name type="scientific">Clonostachys byssicola</name>
    <dbReference type="NCBI Taxonomy" id="160290"/>
    <lineage>
        <taxon>Eukaryota</taxon>
        <taxon>Fungi</taxon>
        <taxon>Dikarya</taxon>
        <taxon>Ascomycota</taxon>
        <taxon>Pezizomycotina</taxon>
        <taxon>Sordariomycetes</taxon>
        <taxon>Hypocreomycetidae</taxon>
        <taxon>Hypocreales</taxon>
        <taxon>Bionectriaceae</taxon>
        <taxon>Clonostachys</taxon>
    </lineage>
</organism>
<dbReference type="InterPro" id="IPR014710">
    <property type="entry name" value="RmlC-like_jellyroll"/>
</dbReference>
<comment type="caution">
    <text evidence="1">The sequence shown here is derived from an EMBL/GenBank/DDBJ whole genome shotgun (WGS) entry which is preliminary data.</text>
</comment>
<proteinExistence type="predicted"/>
<name>A0A9N9U011_9HYPO</name>
<dbReference type="AlphaFoldDB" id="A0A9N9U011"/>
<gene>
    <name evidence="1" type="ORF">CBYS24578_00013062</name>
</gene>
<dbReference type="OrthoDB" id="504210at2759"/>
<protein>
    <submittedName>
        <fullName evidence="1">Uncharacterized protein</fullName>
    </submittedName>
</protein>
<reference evidence="1 2" key="2">
    <citation type="submission" date="2021-10" db="EMBL/GenBank/DDBJ databases">
        <authorList>
            <person name="Piombo E."/>
        </authorList>
    </citation>
    <scope>NUCLEOTIDE SEQUENCE [LARGE SCALE GENOMIC DNA]</scope>
</reference>
<dbReference type="Proteomes" id="UP000754883">
    <property type="component" value="Unassembled WGS sequence"/>
</dbReference>
<dbReference type="CDD" id="cd02208">
    <property type="entry name" value="cupin_RmlC-like"/>
    <property type="match status" value="1"/>
</dbReference>
<sequence length="213" mass="24070">MPRTLLRDKEHLMIDEGGVEIPFDKDERRSVTFVMRRGTKQTTGLHWHEEKTEYLQVLQGQALVTVGDSTAVFGPNDGVITVPRFTLHEFGRADRVVEGADSREVDLRIMEWTEPSDGAKEVFFRNMLGVIIDRETGILGKIKLLLSLFVVMQGHDNYPVFIKGPALFGRTVQSSIRRTTTYVVRGGIALAGRLFGFKATYHEYTPTSLLELK</sequence>
<keyword evidence="2" id="KW-1185">Reference proteome</keyword>
<evidence type="ECO:0000313" key="2">
    <source>
        <dbReference type="Proteomes" id="UP000754883"/>
    </source>
</evidence>
<reference evidence="2" key="1">
    <citation type="submission" date="2019-06" db="EMBL/GenBank/DDBJ databases">
        <authorList>
            <person name="Broberg M."/>
        </authorList>
    </citation>
    <scope>NUCLEOTIDE SEQUENCE [LARGE SCALE GENOMIC DNA]</scope>
</reference>
<dbReference type="EMBL" id="CABFNO020001268">
    <property type="protein sequence ID" value="CAG9975600.1"/>
    <property type="molecule type" value="Genomic_DNA"/>
</dbReference>
<accession>A0A9N9U011</accession>
<dbReference type="Gene3D" id="2.60.120.10">
    <property type="entry name" value="Jelly Rolls"/>
    <property type="match status" value="1"/>
</dbReference>
<evidence type="ECO:0000313" key="1">
    <source>
        <dbReference type="EMBL" id="CAG9975600.1"/>
    </source>
</evidence>